<dbReference type="OrthoDB" id="5959043at2759"/>
<dbReference type="EMBL" id="BMAO01006460">
    <property type="protein sequence ID" value="GFR08767.1"/>
    <property type="molecule type" value="Genomic_DNA"/>
</dbReference>
<feature type="compositionally biased region" description="Acidic residues" evidence="2">
    <location>
        <begin position="816"/>
        <end position="825"/>
    </location>
</feature>
<proteinExistence type="predicted"/>
<evidence type="ECO:0000313" key="5">
    <source>
        <dbReference type="Proteomes" id="UP000887116"/>
    </source>
</evidence>
<feature type="compositionally biased region" description="Basic and acidic residues" evidence="2">
    <location>
        <begin position="13"/>
        <end position="24"/>
    </location>
</feature>
<accession>A0A8X6LHP0</accession>
<dbReference type="InterPro" id="IPR048362">
    <property type="entry name" value="PARG_helical"/>
</dbReference>
<dbReference type="GO" id="GO:0043001">
    <property type="term" value="P:Golgi to plasma membrane protein transport"/>
    <property type="evidence" value="ECO:0007669"/>
    <property type="project" value="InterPro"/>
</dbReference>
<evidence type="ECO:0000313" key="4">
    <source>
        <dbReference type="EMBL" id="GFR08767.1"/>
    </source>
</evidence>
<feature type="coiled-coil region" evidence="1">
    <location>
        <begin position="107"/>
        <end position="141"/>
    </location>
</feature>
<dbReference type="AlphaFoldDB" id="A0A8X6LHP0"/>
<protein>
    <recommendedName>
        <fullName evidence="3">PARG helical domain-containing protein</fullName>
    </recommendedName>
</protein>
<gene>
    <name evidence="4" type="primary">AVEN_149769_1</name>
    <name evidence="4" type="ORF">TNCT_400271</name>
</gene>
<evidence type="ECO:0000259" key="3">
    <source>
        <dbReference type="Pfam" id="PF20811"/>
    </source>
</evidence>
<feature type="region of interest" description="Disordered" evidence="2">
    <location>
        <begin position="1"/>
        <end position="24"/>
    </location>
</feature>
<feature type="region of interest" description="Disordered" evidence="2">
    <location>
        <begin position="804"/>
        <end position="838"/>
    </location>
</feature>
<dbReference type="PANTHER" id="PTHR13066">
    <property type="entry name" value="BASIC LEUCINE ZIPPER NUCLEAR FACTOR 1 BLZF1 PROTEIN"/>
    <property type="match status" value="1"/>
</dbReference>
<dbReference type="InterPro" id="IPR027095">
    <property type="entry name" value="Golgin-45"/>
</dbReference>
<dbReference type="Proteomes" id="UP000887116">
    <property type="component" value="Unassembled WGS sequence"/>
</dbReference>
<feature type="domain" description="PARG helical" evidence="3">
    <location>
        <begin position="442"/>
        <end position="545"/>
    </location>
</feature>
<sequence length="863" mass="97677">MEDTGRTLLRCPSRSEGDGMESAHHPRCETIHTSFSNYYHKSFIPSQNKTKGPKFVPYEPYRAAVSPIVSTSHVPEYIIDSQKVQSLASSVLRLHSDAGGKSSINYSPECSSRVKSLEEKIATLEKEKKELATQYQTLTEVNMDLKKMLVASLGEDVQVKVQLMTQDKAQLGQEVLRLSAELERVSEEAEQMSLRADLWEGKFKACSLLVRELAQWKALLSHNLGSSKELIRMLLAEHNTLFETLNSTHSHLEAIAGAFGVGNIHLSNDSPKDLLQLGMQMKSLSHDLREQLLGKQPVQADVRRSVVRQFTRSENEAHQLLQTTEHKSGSDNLTCQFLPHSCTKDLDFSRVWDWNLIYYISNAFQGPQLMAHVLLPCDLPSWPDVQRHLSQLSACKDTHQMARLMASLYDLCRVSLDPDDAQRTDQGHPGILELRRFVEEELSEEERTRFLSYTLPRMASKASNLKQLKPSVGFLYSLRREECRFELDKVLVSSLLANAFFSTFAKRNSKTHPTLQDFRMIHFFAHLQKRGHQSKFRAFLRYFDSPDEEGHLTFVRKVLQQGPSLPGWLCSDRPLAPLNVRPEGSVHQAEPGVYRISPCSPLIGGDVLTEANSKESRLFFSFPELLIILSFAEGLVDDEALIAENAGMQGCCFCFLDPLREEPGRQFEDRFLLRELNKALAAFTFQQEGCNSRRGSQSRKDSKQHRRGVFEKRFSSKNSSKVSMRTASQSSVDPLPLKEENYYTADEDSEEGPGLTEETSFSRSTDSLGFVLGEESEEDLPSHERLGDFRKRIWKRTRRRLSRRRSSSSYAGSSSDMDDILEDPEPCPLPFPLRPASSEPSLHVATSLVSFTSATVKFASSME</sequence>
<comment type="caution">
    <text evidence="4">The sequence shown here is derived from an EMBL/GenBank/DDBJ whole genome shotgun (WGS) entry which is preliminary data.</text>
</comment>
<feature type="compositionally biased region" description="Polar residues" evidence="2">
    <location>
        <begin position="716"/>
        <end position="732"/>
    </location>
</feature>
<keyword evidence="1" id="KW-0175">Coiled coil</keyword>
<keyword evidence="5" id="KW-1185">Reference proteome</keyword>
<feature type="region of interest" description="Disordered" evidence="2">
    <location>
        <begin position="690"/>
        <end position="764"/>
    </location>
</feature>
<dbReference type="GO" id="GO:0007030">
    <property type="term" value="P:Golgi organization"/>
    <property type="evidence" value="ECO:0007669"/>
    <property type="project" value="InterPro"/>
</dbReference>
<dbReference type="GO" id="GO:0000139">
    <property type="term" value="C:Golgi membrane"/>
    <property type="evidence" value="ECO:0007669"/>
    <property type="project" value="TreeGrafter"/>
</dbReference>
<evidence type="ECO:0000256" key="2">
    <source>
        <dbReference type="SAM" id="MobiDB-lite"/>
    </source>
</evidence>
<name>A0A8X6LHP0_TRICU</name>
<dbReference type="PANTHER" id="PTHR13066:SF2">
    <property type="entry name" value="GOLGIN-45"/>
    <property type="match status" value="1"/>
</dbReference>
<dbReference type="Pfam" id="PF20811">
    <property type="entry name" value="PARG_cat_N"/>
    <property type="match status" value="1"/>
</dbReference>
<evidence type="ECO:0000256" key="1">
    <source>
        <dbReference type="SAM" id="Coils"/>
    </source>
</evidence>
<reference evidence="4" key="1">
    <citation type="submission" date="2020-07" db="EMBL/GenBank/DDBJ databases">
        <title>Multicomponent nature underlies the extraordinary mechanical properties of spider dragline silk.</title>
        <authorList>
            <person name="Kono N."/>
            <person name="Nakamura H."/>
            <person name="Mori M."/>
            <person name="Yoshida Y."/>
            <person name="Ohtoshi R."/>
            <person name="Malay A.D."/>
            <person name="Moran D.A.P."/>
            <person name="Tomita M."/>
            <person name="Numata K."/>
            <person name="Arakawa K."/>
        </authorList>
    </citation>
    <scope>NUCLEOTIDE SEQUENCE</scope>
</reference>
<organism evidence="4 5">
    <name type="scientific">Trichonephila clavata</name>
    <name type="common">Joro spider</name>
    <name type="synonym">Nephila clavata</name>
    <dbReference type="NCBI Taxonomy" id="2740835"/>
    <lineage>
        <taxon>Eukaryota</taxon>
        <taxon>Metazoa</taxon>
        <taxon>Ecdysozoa</taxon>
        <taxon>Arthropoda</taxon>
        <taxon>Chelicerata</taxon>
        <taxon>Arachnida</taxon>
        <taxon>Araneae</taxon>
        <taxon>Araneomorphae</taxon>
        <taxon>Entelegynae</taxon>
        <taxon>Araneoidea</taxon>
        <taxon>Nephilidae</taxon>
        <taxon>Trichonephila</taxon>
    </lineage>
</organism>
<feature type="coiled-coil region" evidence="1">
    <location>
        <begin position="168"/>
        <end position="202"/>
    </location>
</feature>